<dbReference type="PANTHER" id="PTHR36323">
    <property type="entry name" value="MYOTUBULARIN-LIKE PROTEIN"/>
    <property type="match status" value="1"/>
</dbReference>
<evidence type="ECO:0000313" key="3">
    <source>
        <dbReference type="Proteomes" id="UP000243459"/>
    </source>
</evidence>
<evidence type="ECO:0000313" key="2">
    <source>
        <dbReference type="EMBL" id="ONK67134.1"/>
    </source>
</evidence>
<organism evidence="2 3">
    <name type="scientific">Asparagus officinalis</name>
    <name type="common">Garden asparagus</name>
    <dbReference type="NCBI Taxonomy" id="4686"/>
    <lineage>
        <taxon>Eukaryota</taxon>
        <taxon>Viridiplantae</taxon>
        <taxon>Streptophyta</taxon>
        <taxon>Embryophyta</taxon>
        <taxon>Tracheophyta</taxon>
        <taxon>Spermatophyta</taxon>
        <taxon>Magnoliopsida</taxon>
        <taxon>Liliopsida</taxon>
        <taxon>Asparagales</taxon>
        <taxon>Asparagaceae</taxon>
        <taxon>Asparagoideae</taxon>
        <taxon>Asparagus</taxon>
    </lineage>
</organism>
<feature type="region of interest" description="Disordered" evidence="1">
    <location>
        <begin position="30"/>
        <end position="66"/>
    </location>
</feature>
<reference evidence="3" key="1">
    <citation type="journal article" date="2017" name="Nat. Commun.">
        <title>The asparagus genome sheds light on the origin and evolution of a young Y chromosome.</title>
        <authorList>
            <person name="Harkess A."/>
            <person name="Zhou J."/>
            <person name="Xu C."/>
            <person name="Bowers J.E."/>
            <person name="Van der Hulst R."/>
            <person name="Ayyampalayam S."/>
            <person name="Mercati F."/>
            <person name="Riccardi P."/>
            <person name="McKain M.R."/>
            <person name="Kakrana A."/>
            <person name="Tang H."/>
            <person name="Ray J."/>
            <person name="Groenendijk J."/>
            <person name="Arikit S."/>
            <person name="Mathioni S.M."/>
            <person name="Nakano M."/>
            <person name="Shan H."/>
            <person name="Telgmann-Rauber A."/>
            <person name="Kanno A."/>
            <person name="Yue Z."/>
            <person name="Chen H."/>
            <person name="Li W."/>
            <person name="Chen Y."/>
            <person name="Xu X."/>
            <person name="Zhang Y."/>
            <person name="Luo S."/>
            <person name="Chen H."/>
            <person name="Gao J."/>
            <person name="Mao Z."/>
            <person name="Pires J.C."/>
            <person name="Luo M."/>
            <person name="Kudrna D."/>
            <person name="Wing R.A."/>
            <person name="Meyers B.C."/>
            <person name="Yi K."/>
            <person name="Kong H."/>
            <person name="Lavrijsen P."/>
            <person name="Sunseri F."/>
            <person name="Falavigna A."/>
            <person name="Ye Y."/>
            <person name="Leebens-Mack J.H."/>
            <person name="Chen G."/>
        </authorList>
    </citation>
    <scope>NUCLEOTIDE SEQUENCE [LARGE SCALE GENOMIC DNA]</scope>
    <source>
        <strain evidence="3">cv. DH0086</strain>
    </source>
</reference>
<protein>
    <submittedName>
        <fullName evidence="2">Uncharacterized protein</fullName>
    </submittedName>
</protein>
<proteinExistence type="predicted"/>
<dbReference type="PANTHER" id="PTHR36323:SF1">
    <property type="entry name" value="MYOTUBULARIN-LIKE PROTEIN"/>
    <property type="match status" value="1"/>
</dbReference>
<evidence type="ECO:0000256" key="1">
    <source>
        <dbReference type="SAM" id="MobiDB-lite"/>
    </source>
</evidence>
<name>A0A5P1EMV5_ASPOF</name>
<gene>
    <name evidence="2" type="ORF">A4U43_C06F16180</name>
</gene>
<sequence length="179" mass="20514">MIMNMKASNQHQHFHHHKISSFNPSCCLKPPPHHHRRAKDDTPSSPRVGCMGQMRRSKSCNNRSSNKKLLQFKRMFSSSSSDKNSSPRVGSIQIGDRCSLHRQDIDIVSNTMDPPLPVTKHRVGDRDALGLWRRRRGGDALQGLEIARVRMQHAQQLRRSLSMADNFEGQEMRRAQLVE</sequence>
<keyword evidence="3" id="KW-1185">Reference proteome</keyword>
<dbReference type="OMA" id="SIMASGH"/>
<accession>A0A5P1EMV5</accession>
<dbReference type="Gramene" id="ONK67134">
    <property type="protein sequence ID" value="ONK67134"/>
    <property type="gene ID" value="A4U43_C06F16180"/>
</dbReference>
<dbReference type="AlphaFoldDB" id="A0A5P1EMV5"/>
<dbReference type="Proteomes" id="UP000243459">
    <property type="component" value="Chromosome 6"/>
</dbReference>
<dbReference type="EMBL" id="CM007386">
    <property type="protein sequence ID" value="ONK67134.1"/>
    <property type="molecule type" value="Genomic_DNA"/>
</dbReference>